<name>A0A5K7YPN5_9BACT</name>
<dbReference type="KEGG" id="dalk:DSCA_42300"/>
<feature type="region of interest" description="Disordered" evidence="1">
    <location>
        <begin position="63"/>
        <end position="202"/>
    </location>
</feature>
<proteinExistence type="predicted"/>
<keyword evidence="2" id="KW-0812">Transmembrane</keyword>
<feature type="compositionally biased region" description="Pro residues" evidence="1">
    <location>
        <begin position="146"/>
        <end position="155"/>
    </location>
</feature>
<feature type="compositionally biased region" description="Pro residues" evidence="1">
    <location>
        <begin position="169"/>
        <end position="181"/>
    </location>
</feature>
<reference evidence="3 4" key="1">
    <citation type="submission" date="2019-11" db="EMBL/GenBank/DDBJ databases">
        <title>Comparative genomics of hydrocarbon-degrading Desulfosarcina strains.</title>
        <authorList>
            <person name="Watanabe M."/>
            <person name="Kojima H."/>
            <person name="Fukui M."/>
        </authorList>
    </citation>
    <scope>NUCLEOTIDE SEQUENCE [LARGE SCALE GENOMIC DNA]</scope>
    <source>
        <strain evidence="3 4">PL12</strain>
    </source>
</reference>
<dbReference type="GO" id="GO:0015627">
    <property type="term" value="C:type II protein secretion system complex"/>
    <property type="evidence" value="ECO:0007669"/>
    <property type="project" value="InterPro"/>
</dbReference>
<evidence type="ECO:0000256" key="1">
    <source>
        <dbReference type="SAM" id="MobiDB-lite"/>
    </source>
</evidence>
<feature type="compositionally biased region" description="Basic and acidic residues" evidence="1">
    <location>
        <begin position="7"/>
        <end position="23"/>
    </location>
</feature>
<accession>A0A5K7YPN5</accession>
<feature type="compositionally biased region" description="Low complexity" evidence="1">
    <location>
        <begin position="111"/>
        <end position="123"/>
    </location>
</feature>
<dbReference type="Proteomes" id="UP000427906">
    <property type="component" value="Chromosome"/>
</dbReference>
<sequence length="264" mass="28189">MSSILDALKKAEQESSPDREKDSPWLPLPDQPPRRQRRRWWWVPLGLVGLLAVAAAVVWQVRSPGSPRPEASPPVQTNDSRPPVAAKAPPPKPAVAVASQQHAPSATAVEAGAPGRAADDAPPTETASPLPPARPPKQSPVVGSPAPTPMVPSAPQPTVNARRETLAPQPAPSIAPALPEPRPAKTVEPVPEPPDSGKTFRNDPRIDLQALVWAPEAAARFVVINNRLIKEGGSLDNIVVVKINPDDVLLAEGANRWYVEFKVR</sequence>
<evidence type="ECO:0000256" key="2">
    <source>
        <dbReference type="SAM" id="Phobius"/>
    </source>
</evidence>
<feature type="region of interest" description="Disordered" evidence="1">
    <location>
        <begin position="1"/>
        <end position="37"/>
    </location>
</feature>
<keyword evidence="2" id="KW-1133">Transmembrane helix</keyword>
<gene>
    <name evidence="3" type="ORF">DSCA_42300</name>
</gene>
<feature type="compositionally biased region" description="Pro residues" evidence="1">
    <location>
        <begin position="129"/>
        <end position="138"/>
    </location>
</feature>
<keyword evidence="4" id="KW-1185">Reference proteome</keyword>
<dbReference type="AlphaFoldDB" id="A0A5K7YPN5"/>
<evidence type="ECO:0000313" key="3">
    <source>
        <dbReference type="EMBL" id="BBO70300.1"/>
    </source>
</evidence>
<organism evidence="3 4">
    <name type="scientific">Desulfosarcina alkanivorans</name>
    <dbReference type="NCBI Taxonomy" id="571177"/>
    <lineage>
        <taxon>Bacteria</taxon>
        <taxon>Pseudomonadati</taxon>
        <taxon>Thermodesulfobacteriota</taxon>
        <taxon>Desulfobacteria</taxon>
        <taxon>Desulfobacterales</taxon>
        <taxon>Desulfosarcinaceae</taxon>
        <taxon>Desulfosarcina</taxon>
    </lineage>
</organism>
<keyword evidence="2" id="KW-0472">Membrane</keyword>
<evidence type="ECO:0000313" key="4">
    <source>
        <dbReference type="Proteomes" id="UP000427906"/>
    </source>
</evidence>
<dbReference type="PRINTS" id="PR01217">
    <property type="entry name" value="PRICHEXTENSN"/>
</dbReference>
<dbReference type="EMBL" id="AP021874">
    <property type="protein sequence ID" value="BBO70300.1"/>
    <property type="molecule type" value="Genomic_DNA"/>
</dbReference>
<feature type="transmembrane region" description="Helical" evidence="2">
    <location>
        <begin position="40"/>
        <end position="59"/>
    </location>
</feature>
<protein>
    <submittedName>
        <fullName evidence="3">Uncharacterized protein</fullName>
    </submittedName>
</protein>